<evidence type="ECO:0000313" key="4">
    <source>
        <dbReference type="Proteomes" id="UP000308197"/>
    </source>
</evidence>
<protein>
    <submittedName>
        <fullName evidence="3">Glycoside hydrolase family 16 protein</fullName>
    </submittedName>
</protein>
<dbReference type="CDD" id="cd02181">
    <property type="entry name" value="GH16_fungal_Lam16A_glucanase"/>
    <property type="match status" value="1"/>
</dbReference>
<dbReference type="InterPro" id="IPR000757">
    <property type="entry name" value="Beta-glucanase-like"/>
</dbReference>
<dbReference type="Proteomes" id="UP000308197">
    <property type="component" value="Unassembled WGS sequence"/>
</dbReference>
<dbReference type="EMBL" id="ML211701">
    <property type="protein sequence ID" value="TFK80823.1"/>
    <property type="molecule type" value="Genomic_DNA"/>
</dbReference>
<gene>
    <name evidence="3" type="ORF">K466DRAFT_503211</name>
</gene>
<dbReference type="InterPro" id="IPR050546">
    <property type="entry name" value="Glycosyl_Hydrlase_16"/>
</dbReference>
<dbReference type="GO" id="GO:0009251">
    <property type="term" value="P:glucan catabolic process"/>
    <property type="evidence" value="ECO:0007669"/>
    <property type="project" value="TreeGrafter"/>
</dbReference>
<dbReference type="FunFam" id="2.60.120.200:FF:000179">
    <property type="entry name" value="Unplaced genomic scaffold supercont1.19, whole genome shotgun sequence"/>
    <property type="match status" value="1"/>
</dbReference>
<keyword evidence="3" id="KW-0378">Hydrolase</keyword>
<evidence type="ECO:0000259" key="2">
    <source>
        <dbReference type="PROSITE" id="PS51762"/>
    </source>
</evidence>
<reference evidence="3 4" key="1">
    <citation type="journal article" date="2019" name="Nat. Ecol. Evol.">
        <title>Megaphylogeny resolves global patterns of mushroom evolution.</title>
        <authorList>
            <person name="Varga T."/>
            <person name="Krizsan K."/>
            <person name="Foldi C."/>
            <person name="Dima B."/>
            <person name="Sanchez-Garcia M."/>
            <person name="Sanchez-Ramirez S."/>
            <person name="Szollosi G.J."/>
            <person name="Szarkandi J.G."/>
            <person name="Papp V."/>
            <person name="Albert L."/>
            <person name="Andreopoulos W."/>
            <person name="Angelini C."/>
            <person name="Antonin V."/>
            <person name="Barry K.W."/>
            <person name="Bougher N.L."/>
            <person name="Buchanan P."/>
            <person name="Buyck B."/>
            <person name="Bense V."/>
            <person name="Catcheside P."/>
            <person name="Chovatia M."/>
            <person name="Cooper J."/>
            <person name="Damon W."/>
            <person name="Desjardin D."/>
            <person name="Finy P."/>
            <person name="Geml J."/>
            <person name="Haridas S."/>
            <person name="Hughes K."/>
            <person name="Justo A."/>
            <person name="Karasinski D."/>
            <person name="Kautmanova I."/>
            <person name="Kiss B."/>
            <person name="Kocsube S."/>
            <person name="Kotiranta H."/>
            <person name="LaButti K.M."/>
            <person name="Lechner B.E."/>
            <person name="Liimatainen K."/>
            <person name="Lipzen A."/>
            <person name="Lukacs Z."/>
            <person name="Mihaltcheva S."/>
            <person name="Morgado L.N."/>
            <person name="Niskanen T."/>
            <person name="Noordeloos M.E."/>
            <person name="Ohm R.A."/>
            <person name="Ortiz-Santana B."/>
            <person name="Ovrebo C."/>
            <person name="Racz N."/>
            <person name="Riley R."/>
            <person name="Savchenko A."/>
            <person name="Shiryaev A."/>
            <person name="Soop K."/>
            <person name="Spirin V."/>
            <person name="Szebenyi C."/>
            <person name="Tomsovsky M."/>
            <person name="Tulloss R.E."/>
            <person name="Uehling J."/>
            <person name="Grigoriev I.V."/>
            <person name="Vagvolgyi C."/>
            <person name="Papp T."/>
            <person name="Martin F.M."/>
            <person name="Miettinen O."/>
            <person name="Hibbett D.S."/>
            <person name="Nagy L.G."/>
        </authorList>
    </citation>
    <scope>NUCLEOTIDE SEQUENCE [LARGE SCALE GENOMIC DNA]</scope>
    <source>
        <strain evidence="3 4">HHB13444</strain>
    </source>
</reference>
<dbReference type="InParanoid" id="A0A5C3P4W4"/>
<sequence length="332" mass="35817">MLGALVSVVLTLAASGSALMPHHGAHTRRHNNIGHAVSYVPRSSGYKLVKEYAGKSFFDGWDFFTDADPTHGLVQFVGGDEASKLAYVQDDGTVVLAVDQSNDLVNGNRKSVRITTQDTFDRGLFIADIYAMPHGCSVWPAYWSLGAGAPWPQHGEIDIIEGVNEQVQNQITLHSGDDCTLDRAADALANKLGFTCTSSNGNNAGCAYQQKENTTYGHGFNMQAGGVYAHTLEADGISVWFFDRNAIPADITAQTPDPSSWGTPTAYFPNTSCDIATRFQKQQLIFDITLCGDWAGPAYSQGNCPGTCADAVKDASNFDVAQWKIASVRVYQ</sequence>
<dbReference type="STRING" id="1314778.A0A5C3P4W4"/>
<evidence type="ECO:0000256" key="1">
    <source>
        <dbReference type="SAM" id="SignalP"/>
    </source>
</evidence>
<keyword evidence="1" id="KW-0732">Signal</keyword>
<accession>A0A5C3P4W4</accession>
<name>A0A5C3P4W4_9APHY</name>
<dbReference type="PANTHER" id="PTHR10963">
    <property type="entry name" value="GLYCOSYL HYDROLASE-RELATED"/>
    <property type="match status" value="1"/>
</dbReference>
<dbReference type="AlphaFoldDB" id="A0A5C3P4W4"/>
<dbReference type="GO" id="GO:0004553">
    <property type="term" value="F:hydrolase activity, hydrolyzing O-glycosyl compounds"/>
    <property type="evidence" value="ECO:0007669"/>
    <property type="project" value="InterPro"/>
</dbReference>
<keyword evidence="4" id="KW-1185">Reference proteome</keyword>
<dbReference type="SUPFAM" id="SSF49899">
    <property type="entry name" value="Concanavalin A-like lectins/glucanases"/>
    <property type="match status" value="1"/>
</dbReference>
<proteinExistence type="predicted"/>
<dbReference type="Pfam" id="PF26113">
    <property type="entry name" value="GH16_XgeA"/>
    <property type="match status" value="1"/>
</dbReference>
<feature type="signal peptide" evidence="1">
    <location>
        <begin position="1"/>
        <end position="18"/>
    </location>
</feature>
<dbReference type="InterPro" id="IPR013320">
    <property type="entry name" value="ConA-like_dom_sf"/>
</dbReference>
<feature type="chain" id="PRO_5022967565" evidence="1">
    <location>
        <begin position="19"/>
        <end position="332"/>
    </location>
</feature>
<evidence type="ECO:0000313" key="3">
    <source>
        <dbReference type="EMBL" id="TFK80823.1"/>
    </source>
</evidence>
<dbReference type="PANTHER" id="PTHR10963:SF24">
    <property type="entry name" value="GLYCOSIDASE C21B10.07-RELATED"/>
    <property type="match status" value="1"/>
</dbReference>
<dbReference type="PROSITE" id="PS51762">
    <property type="entry name" value="GH16_2"/>
    <property type="match status" value="1"/>
</dbReference>
<feature type="domain" description="GH16" evidence="2">
    <location>
        <begin position="35"/>
        <end position="303"/>
    </location>
</feature>
<dbReference type="Gene3D" id="2.60.120.200">
    <property type="match status" value="1"/>
</dbReference>
<organism evidence="3 4">
    <name type="scientific">Polyporus arcularius HHB13444</name>
    <dbReference type="NCBI Taxonomy" id="1314778"/>
    <lineage>
        <taxon>Eukaryota</taxon>
        <taxon>Fungi</taxon>
        <taxon>Dikarya</taxon>
        <taxon>Basidiomycota</taxon>
        <taxon>Agaricomycotina</taxon>
        <taxon>Agaricomycetes</taxon>
        <taxon>Polyporales</taxon>
        <taxon>Polyporaceae</taxon>
        <taxon>Polyporus</taxon>
    </lineage>
</organism>